<dbReference type="AlphaFoldDB" id="A0A378JL67"/>
<feature type="chain" id="PRO_5016581766" description="Protein with a bacterial immunoglobulin-like domain" evidence="1">
    <location>
        <begin position="21"/>
        <end position="127"/>
    </location>
</feature>
<accession>A0A378JL67</accession>
<evidence type="ECO:0000256" key="1">
    <source>
        <dbReference type="SAM" id="SignalP"/>
    </source>
</evidence>
<dbReference type="RefSeq" id="WP_115331572.1">
    <property type="nucleotide sequence ID" value="NZ_CAAAHP010000002.1"/>
</dbReference>
<evidence type="ECO:0000313" key="3">
    <source>
        <dbReference type="Proteomes" id="UP000254794"/>
    </source>
</evidence>
<keyword evidence="3" id="KW-1185">Reference proteome</keyword>
<sequence length="127" mass="13623">MLVKLTSAIVGLILSYSSYAQNIDTCQIQFAVSTPPIALDQQVAFNVTNYQNVTKSVTLQGGSAPQFISELPCNDIPYVISATLYNLPSKSLLQPNPIGQCTLKAGHIILGSKDNSASVVFPQDFIC</sequence>
<reference evidence="2 3" key="1">
    <citation type="submission" date="2018-06" db="EMBL/GenBank/DDBJ databases">
        <authorList>
            <consortium name="Pathogen Informatics"/>
            <person name="Doyle S."/>
        </authorList>
    </citation>
    <scope>NUCLEOTIDE SEQUENCE [LARGE SCALE GENOMIC DNA]</scope>
    <source>
        <strain evidence="2 3">NCTC13316</strain>
    </source>
</reference>
<dbReference type="EMBL" id="UGOD01000001">
    <property type="protein sequence ID" value="STX51975.1"/>
    <property type="molecule type" value="Genomic_DNA"/>
</dbReference>
<protein>
    <recommendedName>
        <fullName evidence="4">Protein with a bacterial immunoglobulin-like domain</fullName>
    </recommendedName>
</protein>
<dbReference type="Proteomes" id="UP000254794">
    <property type="component" value="Unassembled WGS sequence"/>
</dbReference>
<keyword evidence="1" id="KW-0732">Signal</keyword>
<dbReference type="OrthoDB" id="5647770at2"/>
<name>A0A378JL67_9GAMM</name>
<organism evidence="2 3">
    <name type="scientific">Legionella busanensis</name>
    <dbReference type="NCBI Taxonomy" id="190655"/>
    <lineage>
        <taxon>Bacteria</taxon>
        <taxon>Pseudomonadati</taxon>
        <taxon>Pseudomonadota</taxon>
        <taxon>Gammaproteobacteria</taxon>
        <taxon>Legionellales</taxon>
        <taxon>Legionellaceae</taxon>
        <taxon>Legionella</taxon>
    </lineage>
</organism>
<feature type="signal peptide" evidence="1">
    <location>
        <begin position="1"/>
        <end position="20"/>
    </location>
</feature>
<gene>
    <name evidence="2" type="ORF">NCTC13316_02078</name>
</gene>
<proteinExistence type="predicted"/>
<evidence type="ECO:0008006" key="4">
    <source>
        <dbReference type="Google" id="ProtNLM"/>
    </source>
</evidence>
<evidence type="ECO:0000313" key="2">
    <source>
        <dbReference type="EMBL" id="STX51975.1"/>
    </source>
</evidence>